<protein>
    <recommendedName>
        <fullName evidence="3">RING-type domain-containing protein</fullName>
    </recommendedName>
</protein>
<dbReference type="GO" id="GO:0016740">
    <property type="term" value="F:transferase activity"/>
    <property type="evidence" value="ECO:0007669"/>
    <property type="project" value="InterPro"/>
</dbReference>
<dbReference type="AlphaFoldDB" id="A0A2I0LB63"/>
<dbReference type="SUPFAM" id="SSF57850">
    <property type="entry name" value="RING/U-box"/>
    <property type="match status" value="1"/>
</dbReference>
<dbReference type="InterPro" id="IPR013083">
    <property type="entry name" value="Znf_RING/FYVE/PHD"/>
</dbReference>
<dbReference type="PANTHER" id="PTHR46592:SF14">
    <property type="entry name" value="RING-TYPE DOMAIN-CONTAINING PROTEIN"/>
    <property type="match status" value="1"/>
</dbReference>
<keyword evidence="2" id="KW-1185">Reference proteome</keyword>
<proteinExistence type="predicted"/>
<dbReference type="PANTHER" id="PTHR46592">
    <property type="entry name" value="RING-H2 FINGER PROTEIN ATL67"/>
    <property type="match status" value="1"/>
</dbReference>
<dbReference type="Proteomes" id="UP000233551">
    <property type="component" value="Unassembled WGS sequence"/>
</dbReference>
<accession>A0A2I0LB63</accession>
<dbReference type="InterPro" id="IPR044289">
    <property type="entry name" value="ATL67-70"/>
</dbReference>
<dbReference type="EMBL" id="PGOL01000068">
    <property type="protein sequence ID" value="PKI77912.1"/>
    <property type="molecule type" value="Genomic_DNA"/>
</dbReference>
<evidence type="ECO:0008006" key="3">
    <source>
        <dbReference type="Google" id="ProtNLM"/>
    </source>
</evidence>
<name>A0A2I0LB63_PUNGR</name>
<evidence type="ECO:0000313" key="1">
    <source>
        <dbReference type="EMBL" id="PKI77912.1"/>
    </source>
</evidence>
<organism evidence="1 2">
    <name type="scientific">Punica granatum</name>
    <name type="common">Pomegranate</name>
    <dbReference type="NCBI Taxonomy" id="22663"/>
    <lineage>
        <taxon>Eukaryota</taxon>
        <taxon>Viridiplantae</taxon>
        <taxon>Streptophyta</taxon>
        <taxon>Embryophyta</taxon>
        <taxon>Tracheophyta</taxon>
        <taxon>Spermatophyta</taxon>
        <taxon>Magnoliopsida</taxon>
        <taxon>eudicotyledons</taxon>
        <taxon>Gunneridae</taxon>
        <taxon>Pentapetalae</taxon>
        <taxon>rosids</taxon>
        <taxon>malvids</taxon>
        <taxon>Myrtales</taxon>
        <taxon>Lythraceae</taxon>
        <taxon>Punica</taxon>
    </lineage>
</organism>
<reference evidence="1 2" key="1">
    <citation type="submission" date="2017-11" db="EMBL/GenBank/DDBJ databases">
        <title>De-novo sequencing of pomegranate (Punica granatum L.) genome.</title>
        <authorList>
            <person name="Akparov Z."/>
            <person name="Amiraslanov A."/>
            <person name="Hajiyeva S."/>
            <person name="Abbasov M."/>
            <person name="Kaur K."/>
            <person name="Hamwieh A."/>
            <person name="Solovyev V."/>
            <person name="Salamov A."/>
            <person name="Braich B."/>
            <person name="Kosarev P."/>
            <person name="Mahmoud A."/>
            <person name="Hajiyev E."/>
            <person name="Babayeva S."/>
            <person name="Izzatullayeva V."/>
            <person name="Mammadov A."/>
            <person name="Mammadov A."/>
            <person name="Sharifova S."/>
            <person name="Ojaghi J."/>
            <person name="Eynullazada K."/>
            <person name="Bayramov B."/>
            <person name="Abdulazimova A."/>
            <person name="Shahmuradov I."/>
        </authorList>
    </citation>
    <scope>NUCLEOTIDE SEQUENCE [LARGE SCALE GENOMIC DNA]</scope>
    <source>
        <strain evidence="2">cv. AG2017</strain>
        <tissue evidence="1">Leaf</tissue>
    </source>
</reference>
<evidence type="ECO:0000313" key="2">
    <source>
        <dbReference type="Proteomes" id="UP000233551"/>
    </source>
</evidence>
<comment type="caution">
    <text evidence="1">The sequence shown here is derived from an EMBL/GenBank/DDBJ whole genome shotgun (WGS) entry which is preliminary data.</text>
</comment>
<gene>
    <name evidence="1" type="ORF">CRG98_001704</name>
</gene>
<dbReference type="GO" id="GO:0016567">
    <property type="term" value="P:protein ubiquitination"/>
    <property type="evidence" value="ECO:0007669"/>
    <property type="project" value="InterPro"/>
</dbReference>
<dbReference type="STRING" id="22663.A0A2I0LB63"/>
<dbReference type="Gene3D" id="3.30.40.10">
    <property type="entry name" value="Zinc/RING finger domain, C3HC4 (zinc finger)"/>
    <property type="match status" value="1"/>
</dbReference>
<sequence>MEVRCLSTHNNTIIVVPEDELFTHSVHLLEFGEDNWTMTIPVPFPKSIAACNESNIAAVSSSLTPPASDQQHQQVVTMMGMDRATIESYPKTLVEDQLAPPSDEMCPICMSEYRSKETLRTIPKCNH</sequence>